<keyword evidence="1" id="KW-0472">Membrane</keyword>
<sequence length="119" mass="12803">MLGKDSAKDISSLLPRDPLEIAVWVALSLTAGFCEEAVFRGYLQKQIQALTGNTLVAVLAQAVIFGVSHGYQGLRNVIAITAFGALFGALAIWRRSLKPGMILHAWTDVFSGIFARRGA</sequence>
<evidence type="ECO:0000256" key="1">
    <source>
        <dbReference type="SAM" id="Phobius"/>
    </source>
</evidence>
<keyword evidence="3" id="KW-0482">Metalloprotease</keyword>
<dbReference type="Proteomes" id="UP000317366">
    <property type="component" value="Unassembled WGS sequence"/>
</dbReference>
<dbReference type="Pfam" id="PF02517">
    <property type="entry name" value="Rce1-like"/>
    <property type="match status" value="1"/>
</dbReference>
<evidence type="ECO:0000259" key="2">
    <source>
        <dbReference type="Pfam" id="PF02517"/>
    </source>
</evidence>
<organism evidence="3 6">
    <name type="scientific">Eiseniibacteriota bacterium</name>
    <dbReference type="NCBI Taxonomy" id="2212470"/>
    <lineage>
        <taxon>Bacteria</taxon>
        <taxon>Candidatus Eiseniibacteriota</taxon>
    </lineage>
</organism>
<proteinExistence type="predicted"/>
<keyword evidence="1" id="KW-1133">Transmembrane helix</keyword>
<dbReference type="GO" id="GO:0006508">
    <property type="term" value="P:proteolysis"/>
    <property type="evidence" value="ECO:0007669"/>
    <property type="project" value="UniProtKB-KW"/>
</dbReference>
<keyword evidence="3" id="KW-0645">Protease</keyword>
<name>A0A538SU36_UNCEI</name>
<evidence type="ECO:0000313" key="5">
    <source>
        <dbReference type="Proteomes" id="UP000317366"/>
    </source>
</evidence>
<feature type="domain" description="CAAX prenyl protease 2/Lysostaphin resistance protein A-like" evidence="2">
    <location>
        <begin position="20"/>
        <end position="109"/>
    </location>
</feature>
<comment type="caution">
    <text evidence="3">The sequence shown here is derived from an EMBL/GenBank/DDBJ whole genome shotgun (WGS) entry which is preliminary data.</text>
</comment>
<dbReference type="EMBL" id="VBOU01000049">
    <property type="protein sequence ID" value="TMQ54889.1"/>
    <property type="molecule type" value="Genomic_DNA"/>
</dbReference>
<dbReference type="PANTHER" id="PTHR43592">
    <property type="entry name" value="CAAX AMINO TERMINAL PROTEASE"/>
    <property type="match status" value="1"/>
</dbReference>
<keyword evidence="1" id="KW-0812">Transmembrane</keyword>
<gene>
    <name evidence="3" type="ORF">E6K74_04810</name>
    <name evidence="4" type="ORF">E6K77_06290</name>
</gene>
<dbReference type="EMBL" id="VBOX01000066">
    <property type="protein sequence ID" value="TMQ62945.1"/>
    <property type="molecule type" value="Genomic_DNA"/>
</dbReference>
<dbReference type="AlphaFoldDB" id="A0A538SU36"/>
<feature type="transmembrane region" description="Helical" evidence="1">
    <location>
        <begin position="77"/>
        <end position="93"/>
    </location>
</feature>
<evidence type="ECO:0000313" key="3">
    <source>
        <dbReference type="EMBL" id="TMQ54889.1"/>
    </source>
</evidence>
<feature type="transmembrane region" description="Helical" evidence="1">
    <location>
        <begin position="21"/>
        <end position="43"/>
    </location>
</feature>
<protein>
    <submittedName>
        <fullName evidence="3">CPBP family intramembrane metalloprotease</fullName>
    </submittedName>
</protein>
<dbReference type="GO" id="GO:0008237">
    <property type="term" value="F:metallopeptidase activity"/>
    <property type="evidence" value="ECO:0007669"/>
    <property type="project" value="UniProtKB-KW"/>
</dbReference>
<dbReference type="InterPro" id="IPR003675">
    <property type="entry name" value="Rce1/LyrA-like_dom"/>
</dbReference>
<keyword evidence="3" id="KW-0378">Hydrolase</keyword>
<dbReference type="GO" id="GO:0004175">
    <property type="term" value="F:endopeptidase activity"/>
    <property type="evidence" value="ECO:0007669"/>
    <property type="project" value="UniProtKB-ARBA"/>
</dbReference>
<dbReference type="Proteomes" id="UP000319829">
    <property type="component" value="Unassembled WGS sequence"/>
</dbReference>
<evidence type="ECO:0000313" key="4">
    <source>
        <dbReference type="EMBL" id="TMQ62945.1"/>
    </source>
</evidence>
<accession>A0A538SU36</accession>
<dbReference type="PANTHER" id="PTHR43592:SF15">
    <property type="entry name" value="CAAX AMINO TERMINAL PROTEASE FAMILY PROTEIN"/>
    <property type="match status" value="1"/>
</dbReference>
<dbReference type="GO" id="GO:0080120">
    <property type="term" value="P:CAAX-box protein maturation"/>
    <property type="evidence" value="ECO:0007669"/>
    <property type="project" value="UniProtKB-ARBA"/>
</dbReference>
<reference evidence="5 6" key="1">
    <citation type="journal article" date="2019" name="Nat. Microbiol.">
        <title>Mediterranean grassland soil C-N compound turnover is dependent on rainfall and depth, and is mediated by genomically divergent microorganisms.</title>
        <authorList>
            <person name="Diamond S."/>
            <person name="Andeer P.F."/>
            <person name="Li Z."/>
            <person name="Crits-Christoph A."/>
            <person name="Burstein D."/>
            <person name="Anantharaman K."/>
            <person name="Lane K.R."/>
            <person name="Thomas B.C."/>
            <person name="Pan C."/>
            <person name="Northen T.R."/>
            <person name="Banfield J.F."/>
        </authorList>
    </citation>
    <scope>NUCLEOTIDE SEQUENCE [LARGE SCALE GENOMIC DNA]</scope>
    <source>
        <strain evidence="3">WS_4</strain>
        <strain evidence="4">WS_7</strain>
    </source>
</reference>
<feature type="transmembrane region" description="Helical" evidence="1">
    <location>
        <begin position="50"/>
        <end position="71"/>
    </location>
</feature>
<evidence type="ECO:0000313" key="6">
    <source>
        <dbReference type="Proteomes" id="UP000319829"/>
    </source>
</evidence>